<proteinExistence type="inferred from homology"/>
<dbReference type="NCBIfam" id="TIGR03828">
    <property type="entry name" value="pfkB"/>
    <property type="match status" value="1"/>
</dbReference>
<accession>A0A1M5D6Y4</accession>
<name>A0A1M5D6Y4_9BACT</name>
<dbReference type="GO" id="GO:0044281">
    <property type="term" value="P:small molecule metabolic process"/>
    <property type="evidence" value="ECO:0007669"/>
    <property type="project" value="UniProtKB-ARBA"/>
</dbReference>
<evidence type="ECO:0000256" key="10">
    <source>
        <dbReference type="PIRNR" id="PIRNR000535"/>
    </source>
</evidence>
<dbReference type="PROSITE" id="PS00584">
    <property type="entry name" value="PFKB_KINASES_2"/>
    <property type="match status" value="1"/>
</dbReference>
<keyword evidence="14" id="KW-1185">Reference proteome</keyword>
<evidence type="ECO:0000256" key="8">
    <source>
        <dbReference type="ARBA" id="ARBA00032802"/>
    </source>
</evidence>
<dbReference type="PIRSF" id="PIRSF000535">
    <property type="entry name" value="1PFK/6PFK/LacC"/>
    <property type="match status" value="1"/>
</dbReference>
<comment type="similarity">
    <text evidence="1 11">Belongs to the carbohydrate kinase PfkB family.</text>
</comment>
<dbReference type="SUPFAM" id="SSF53613">
    <property type="entry name" value="Ribokinase-like"/>
    <property type="match status" value="1"/>
</dbReference>
<evidence type="ECO:0000313" key="13">
    <source>
        <dbReference type="EMBL" id="SHF62758.1"/>
    </source>
</evidence>
<organism evidence="13 14">
    <name type="scientific">Desulfacinum infernum DSM 9756</name>
    <dbReference type="NCBI Taxonomy" id="1121391"/>
    <lineage>
        <taxon>Bacteria</taxon>
        <taxon>Pseudomonadati</taxon>
        <taxon>Thermodesulfobacteriota</taxon>
        <taxon>Syntrophobacteria</taxon>
        <taxon>Syntrophobacterales</taxon>
        <taxon>Syntrophobacteraceae</taxon>
        <taxon>Desulfacinum</taxon>
    </lineage>
</organism>
<feature type="domain" description="Carbohydrate kinase PfkB" evidence="12">
    <location>
        <begin position="12"/>
        <end position="292"/>
    </location>
</feature>
<protein>
    <recommendedName>
        <fullName evidence="3 11">1-phosphofructokinase</fullName>
        <shortName evidence="11">Fru1PK</shortName>
        <ecNumber evidence="2 11">2.7.1.56</ecNumber>
    </recommendedName>
    <alternativeName>
        <fullName evidence="8 11">Fructose 1-phosphate kinase</fullName>
    </alternativeName>
</protein>
<dbReference type="GO" id="GO:0005524">
    <property type="term" value="F:ATP binding"/>
    <property type="evidence" value="ECO:0007669"/>
    <property type="project" value="UniProtKB-UniRule"/>
</dbReference>
<dbReference type="InterPro" id="IPR029056">
    <property type="entry name" value="Ribokinase-like"/>
</dbReference>
<evidence type="ECO:0000256" key="5">
    <source>
        <dbReference type="ARBA" id="ARBA00022741"/>
    </source>
</evidence>
<dbReference type="GO" id="GO:0005829">
    <property type="term" value="C:cytosol"/>
    <property type="evidence" value="ECO:0007669"/>
    <property type="project" value="TreeGrafter"/>
</dbReference>
<reference evidence="14" key="1">
    <citation type="submission" date="2016-11" db="EMBL/GenBank/DDBJ databases">
        <authorList>
            <person name="Varghese N."/>
            <person name="Submissions S."/>
        </authorList>
    </citation>
    <scope>NUCLEOTIDE SEQUENCE [LARGE SCALE GENOMIC DNA]</scope>
    <source>
        <strain evidence="14">DSM 9756</strain>
    </source>
</reference>
<evidence type="ECO:0000256" key="4">
    <source>
        <dbReference type="ARBA" id="ARBA00022679"/>
    </source>
</evidence>
<evidence type="ECO:0000256" key="2">
    <source>
        <dbReference type="ARBA" id="ARBA00012131"/>
    </source>
</evidence>
<dbReference type="PANTHER" id="PTHR46566:SF2">
    <property type="entry name" value="ATP-DEPENDENT 6-PHOSPHOFRUCTOKINASE ISOZYME 2"/>
    <property type="match status" value="1"/>
</dbReference>
<dbReference type="Gene3D" id="3.40.1190.20">
    <property type="match status" value="1"/>
</dbReference>
<evidence type="ECO:0000313" key="14">
    <source>
        <dbReference type="Proteomes" id="UP000184076"/>
    </source>
</evidence>
<dbReference type="FunFam" id="3.40.1190.20:FF:000001">
    <property type="entry name" value="Phosphofructokinase"/>
    <property type="match status" value="1"/>
</dbReference>
<evidence type="ECO:0000256" key="6">
    <source>
        <dbReference type="ARBA" id="ARBA00022777"/>
    </source>
</evidence>
<sequence length="312" mass="33531">MIYTVTLNPALDRTLVVDRLVEDDTVRIRKETYYAGGKGIDVSRVIRELEGHSVALGFVGGYDGSHLEGLLINAGVLTDFVRIGGETRTNIIVKEAETGRQFVLSAGGPEVRAAEIGELYHQILRLPDMEYMVLSGSLPRGVSPNVYGQLVLAARKKGAFVMLDADGEALREALNYRPHCIKPNRHELSRLVGRDVSSQEEILAACREIHRRGVPLVLVSRGKDGLILSGAEGPAIQAVGPAVQVDSTVGAGDSAVAGFILAHSRRQSLEECVRLACAAGTATAMTPGTELCHRQTVEELLPQIAVEVLPPQ</sequence>
<evidence type="ECO:0000256" key="1">
    <source>
        <dbReference type="ARBA" id="ARBA00010688"/>
    </source>
</evidence>
<dbReference type="STRING" id="1121391.SAMN02745206_02369"/>
<dbReference type="GO" id="GO:0016052">
    <property type="term" value="P:carbohydrate catabolic process"/>
    <property type="evidence" value="ECO:0007669"/>
    <property type="project" value="UniProtKB-ARBA"/>
</dbReference>
<gene>
    <name evidence="13" type="ORF">SAMN02745206_02369</name>
</gene>
<evidence type="ECO:0000256" key="7">
    <source>
        <dbReference type="ARBA" id="ARBA00022840"/>
    </source>
</evidence>
<dbReference type="InterPro" id="IPR017583">
    <property type="entry name" value="Tagatose/fructose_Pkinase"/>
</dbReference>
<dbReference type="InterPro" id="IPR002173">
    <property type="entry name" value="Carboh/pur_kinase_PfkB_CS"/>
</dbReference>
<dbReference type="NCBIfam" id="TIGR03168">
    <property type="entry name" value="1-PFK"/>
    <property type="match status" value="1"/>
</dbReference>
<dbReference type="EC" id="2.7.1.56" evidence="2 11"/>
<dbReference type="AlphaFoldDB" id="A0A1M5D6Y4"/>
<dbReference type="GO" id="GO:0008662">
    <property type="term" value="F:1-phosphofructokinase activity"/>
    <property type="evidence" value="ECO:0007669"/>
    <property type="project" value="UniProtKB-UniRule"/>
</dbReference>
<dbReference type="InterPro" id="IPR022463">
    <property type="entry name" value="1-PFruKinase"/>
</dbReference>
<dbReference type="PANTHER" id="PTHR46566">
    <property type="entry name" value="1-PHOSPHOFRUCTOKINASE-RELATED"/>
    <property type="match status" value="1"/>
</dbReference>
<evidence type="ECO:0000259" key="12">
    <source>
        <dbReference type="Pfam" id="PF00294"/>
    </source>
</evidence>
<comment type="function">
    <text evidence="11">Catalyzes the ATP-dependent phosphorylation of fructose-l-phosphate to fructose-l,6-bisphosphate.</text>
</comment>
<keyword evidence="7 11" id="KW-0067">ATP-binding</keyword>
<dbReference type="RefSeq" id="WP_073039722.1">
    <property type="nucleotide sequence ID" value="NZ_FQVB01000022.1"/>
</dbReference>
<dbReference type="OrthoDB" id="9801219at2"/>
<keyword evidence="4 10" id="KW-0808">Transferase</keyword>
<dbReference type="Pfam" id="PF00294">
    <property type="entry name" value="PfkB"/>
    <property type="match status" value="1"/>
</dbReference>
<comment type="catalytic activity">
    <reaction evidence="9 11">
        <text>beta-D-fructose 1-phosphate + ATP = beta-D-fructose 1,6-bisphosphate + ADP + H(+)</text>
        <dbReference type="Rhea" id="RHEA:14213"/>
        <dbReference type="ChEBI" id="CHEBI:15378"/>
        <dbReference type="ChEBI" id="CHEBI:30616"/>
        <dbReference type="ChEBI" id="CHEBI:32966"/>
        <dbReference type="ChEBI" id="CHEBI:138881"/>
        <dbReference type="ChEBI" id="CHEBI:456216"/>
        <dbReference type="EC" id="2.7.1.56"/>
    </reaction>
</comment>
<dbReference type="CDD" id="cd01164">
    <property type="entry name" value="FruK_PfkB_like"/>
    <property type="match status" value="1"/>
</dbReference>
<dbReference type="InterPro" id="IPR011611">
    <property type="entry name" value="PfkB_dom"/>
</dbReference>
<dbReference type="Proteomes" id="UP000184076">
    <property type="component" value="Unassembled WGS sequence"/>
</dbReference>
<evidence type="ECO:0000256" key="11">
    <source>
        <dbReference type="RuleBase" id="RU369061"/>
    </source>
</evidence>
<keyword evidence="6 11" id="KW-0418">Kinase</keyword>
<evidence type="ECO:0000256" key="3">
    <source>
        <dbReference type="ARBA" id="ARBA00013596"/>
    </source>
</evidence>
<evidence type="ECO:0000256" key="9">
    <source>
        <dbReference type="ARBA" id="ARBA00047745"/>
    </source>
</evidence>
<keyword evidence="5 11" id="KW-0547">Nucleotide-binding</keyword>
<dbReference type="EMBL" id="FQVB01000022">
    <property type="protein sequence ID" value="SHF62758.1"/>
    <property type="molecule type" value="Genomic_DNA"/>
</dbReference>